<comment type="caution">
    <text evidence="4">The sequence shown here is derived from an EMBL/GenBank/DDBJ whole genome shotgun (WGS) entry which is preliminary data.</text>
</comment>
<dbReference type="Pfam" id="PF00560">
    <property type="entry name" value="LRR_1"/>
    <property type="match status" value="1"/>
</dbReference>
<name>A0ABN8S6C2_9CNID</name>
<sequence length="1654" mass="186048">MEHYSNTKLRAYLKYEDGLAVLDLKEKGLSRVPDAVTELSEIENLVLEENNLIKLPASISKLKNLIVLKLDSNNITELPAEIGDLRELRGLSVTHNQLLVGLPTSIQRLTKLEELHLNGNKLTELPAEIGDLRELRELWVSANQLVGLPTSIQRLTKLKGLYLIGNKLTELPAEIGDLRELRRLWVSNNQLVGLPTSIQRLTKLEELHLNGNKLTELPAEIGDLKELRELWVSANQLVGLPTSIQRLTKLKGLYLIGNKLTELPAEIGDLRELRQLSVSHNPLTVDAIRRALKLRKKGVLVDGVAGKHGGYYKIEARGEKAQLAYQSALKYGAVNVYRGRVLLIGQDRAGKTSLKKSLIGLPFNSKEKSTDGIEVDPSKFQLDVGEVRNWQPIDERKQGLLGCSRDVAQVMVEKMYDIPVSRAWVQEEERGEAILQSDDNKNRKQVDTYGEKEEVSLVNQVGDPNEDSVSEPTLTEPDHELVVDTTSPPEEIKDRAVNLIKYMKGDDVKPEESVVSIELWDFAGQHVYYASYPVFLSSRALYILVCNLSKSLHDTAKPCVRQGSRNVPLENPNGETNLENSLSWLSTVHSVAQMRRETCDDVEKEVPHYLRPPVIIVGTHADKPFEDIETMKTEIQNAIAGKDYEGHVVRPIFSIDNTAKLLQSKIRNVFTAKDENIDDIQALQVKIMEVLRQEPYIGERIPIRWLNFEKVINALLSKPVYYLSITKLRTHAKEKCFIDEEEEFTTMVNFYHDLGIIIKHRSTVILSTQWLINLFGQLITIPDFTKMVPKVAKHWKEVKESGVLSMELVDLVFSNFLLKGVARKDILDLMERFGLIAKFSSSKTGEKYFVPSQLKASPDSLCSMAPSRLDPCPLYVYFVSGSIPHGLFTRLVSRSVRWCSEAGPTQSPTLFQNGAWFVIGKQNFHDSVLICKKQFIKFFIKQRNQTQQISVDDTSEVAVQVRKFVEATLQVLSRDLYKGGLQYHIRVACPYCQWDKCSSHKQIACPHEDCLHLLELRQGDPLICKKKPAEEVLTVTGQEKWFSQIESKEACSPSSSPDTAQIRPERLVLKVTLLANEWGSSKGGLSTINRTLAIHLAKDENVEVTILVPEFECGEKDKRVAKSHNISIREAGHLPGFSDPLDWLSYPPEDLDIQVVIGHGAKLGRQAQIIRKSHRCKWVQVVHTEPEELAMHKNYPSAIAKGEGKNRAEVDLCQISDLVVAVGPKLKEAISSQLRSSRREVFLFVPGSFTEFSDVEHSEQENVNFKVLTFGRGDFEDFSLKGYDIAAQSIVELKDSSYSLVFVGASDGRQDDVAEILLQTGISKNQLIVRSFVKGKQRLKELFCEVDLAIMPSRTEGFGLTALEAMSAGLAILVSGNSGFGKALRGLPMGESFVIDSDDPKEWAKAIAAIRQKSRAQRLEEIQRLRRSYDESFCWEGQCQALVDRMWKMVYGVEKNREDDVLKNDFEKDAATGPMAGEPIFLALQQILLEARIESSKTELSQALKTTALKKGFAISDNQGEGNCMFFALSEQLDLIKGIQISHDELRRTIVQHLRENPRLPDGTELFHFVDGYPSWDAYLTSMLADGTWGDHVLLHGAAYCFQTCIYVISSLQHHHDVMICPEFDVTGSNRLVLGHVHELHYVSLIPQIGGKDV</sequence>
<dbReference type="Gene3D" id="1.10.10.10">
    <property type="entry name" value="Winged helix-like DNA-binding domain superfamily/Winged helix DNA-binding domain"/>
    <property type="match status" value="1"/>
</dbReference>
<dbReference type="PROSITE" id="PS50802">
    <property type="entry name" value="OTU"/>
    <property type="match status" value="1"/>
</dbReference>
<dbReference type="InterPro" id="IPR003591">
    <property type="entry name" value="Leu-rich_rpt_typical-subtyp"/>
</dbReference>
<evidence type="ECO:0000259" key="3">
    <source>
        <dbReference type="PROSITE" id="PS50802"/>
    </source>
</evidence>
<dbReference type="InterPro" id="IPR050216">
    <property type="entry name" value="LRR_domain-containing"/>
</dbReference>
<dbReference type="InterPro" id="IPR027417">
    <property type="entry name" value="P-loop_NTPase"/>
</dbReference>
<dbReference type="SMART" id="SM00365">
    <property type="entry name" value="LRR_SD22"/>
    <property type="match status" value="4"/>
</dbReference>
<dbReference type="Pfam" id="PF13855">
    <property type="entry name" value="LRR_8"/>
    <property type="match status" value="1"/>
</dbReference>
<evidence type="ECO:0000313" key="4">
    <source>
        <dbReference type="EMBL" id="CAH3187277.1"/>
    </source>
</evidence>
<dbReference type="Gene3D" id="3.40.50.2000">
    <property type="entry name" value="Glycogen Phosphorylase B"/>
    <property type="match status" value="2"/>
</dbReference>
<dbReference type="CDD" id="cd22758">
    <property type="entry name" value="OTU_232R-like"/>
    <property type="match status" value="1"/>
</dbReference>
<dbReference type="SMART" id="SM00364">
    <property type="entry name" value="LRR_BAC"/>
    <property type="match status" value="10"/>
</dbReference>
<protein>
    <recommendedName>
        <fullName evidence="3">OTU domain-containing protein</fullName>
    </recommendedName>
</protein>
<dbReference type="InterPro" id="IPR003323">
    <property type="entry name" value="OTU_dom"/>
</dbReference>
<dbReference type="SUPFAM" id="SSF52058">
    <property type="entry name" value="L domain-like"/>
    <property type="match status" value="1"/>
</dbReference>
<dbReference type="SUPFAM" id="SSF54001">
    <property type="entry name" value="Cysteine proteinases"/>
    <property type="match status" value="1"/>
</dbReference>
<dbReference type="EMBL" id="CALNXK010000532">
    <property type="protein sequence ID" value="CAH3187277.1"/>
    <property type="molecule type" value="Genomic_DNA"/>
</dbReference>
<accession>A0ABN8S6C2</accession>
<dbReference type="PROSITE" id="PS51450">
    <property type="entry name" value="LRR"/>
    <property type="match status" value="2"/>
</dbReference>
<proteinExistence type="predicted"/>
<dbReference type="Pfam" id="PF20706">
    <property type="entry name" value="GT4-conflict"/>
    <property type="match status" value="1"/>
</dbReference>
<dbReference type="InterPro" id="IPR001611">
    <property type="entry name" value="Leu-rich_rpt"/>
</dbReference>
<dbReference type="Gene3D" id="3.80.10.10">
    <property type="entry name" value="Ribonuclease Inhibitor"/>
    <property type="match status" value="3"/>
</dbReference>
<reference evidence="4 5" key="1">
    <citation type="submission" date="2022-05" db="EMBL/GenBank/DDBJ databases">
        <authorList>
            <consortium name="Genoscope - CEA"/>
            <person name="William W."/>
        </authorList>
    </citation>
    <scope>NUCLEOTIDE SEQUENCE [LARGE SCALE GENOMIC DNA]</scope>
</reference>
<dbReference type="Proteomes" id="UP001159405">
    <property type="component" value="Unassembled WGS sequence"/>
</dbReference>
<dbReference type="SUPFAM" id="SSF53756">
    <property type="entry name" value="UDP-Glycosyltransferase/glycogen phosphorylase"/>
    <property type="match status" value="1"/>
</dbReference>
<evidence type="ECO:0000256" key="1">
    <source>
        <dbReference type="ARBA" id="ARBA00022614"/>
    </source>
</evidence>
<dbReference type="Pfam" id="PF23598">
    <property type="entry name" value="LRR_14"/>
    <property type="match status" value="1"/>
</dbReference>
<dbReference type="InterPro" id="IPR032675">
    <property type="entry name" value="LRR_dom_sf"/>
</dbReference>
<dbReference type="SUPFAM" id="SSF52540">
    <property type="entry name" value="P-loop containing nucleoside triphosphate hydrolases"/>
    <property type="match status" value="1"/>
</dbReference>
<dbReference type="CDD" id="cd03801">
    <property type="entry name" value="GT4_PimA-like"/>
    <property type="match status" value="1"/>
</dbReference>
<organism evidence="4 5">
    <name type="scientific">Porites lobata</name>
    <dbReference type="NCBI Taxonomy" id="104759"/>
    <lineage>
        <taxon>Eukaryota</taxon>
        <taxon>Metazoa</taxon>
        <taxon>Cnidaria</taxon>
        <taxon>Anthozoa</taxon>
        <taxon>Hexacorallia</taxon>
        <taxon>Scleractinia</taxon>
        <taxon>Fungiina</taxon>
        <taxon>Poritidae</taxon>
        <taxon>Porites</taxon>
    </lineage>
</organism>
<dbReference type="SMART" id="SM00369">
    <property type="entry name" value="LRR_TYP"/>
    <property type="match status" value="9"/>
</dbReference>
<dbReference type="InterPro" id="IPR038765">
    <property type="entry name" value="Papain-like_cys_pep_sf"/>
</dbReference>
<gene>
    <name evidence="4" type="ORF">PLOB_00037175</name>
</gene>
<keyword evidence="5" id="KW-1185">Reference proteome</keyword>
<dbReference type="InterPro" id="IPR055414">
    <property type="entry name" value="LRR_R13L4/SHOC2-like"/>
</dbReference>
<dbReference type="Gene3D" id="3.40.50.300">
    <property type="entry name" value="P-loop containing nucleotide triphosphate hydrolases"/>
    <property type="match status" value="1"/>
</dbReference>
<dbReference type="PANTHER" id="PTHR48051:SF1">
    <property type="entry name" value="RAS SUPPRESSOR PROTEIN 1"/>
    <property type="match status" value="1"/>
</dbReference>
<keyword evidence="2" id="KW-0677">Repeat</keyword>
<feature type="domain" description="OTU" evidence="3">
    <location>
        <begin position="1513"/>
        <end position="1648"/>
    </location>
</feature>
<evidence type="ECO:0000256" key="2">
    <source>
        <dbReference type="ARBA" id="ARBA00022737"/>
    </source>
</evidence>
<evidence type="ECO:0000313" key="5">
    <source>
        <dbReference type="Proteomes" id="UP001159405"/>
    </source>
</evidence>
<dbReference type="InterPro" id="IPR036388">
    <property type="entry name" value="WH-like_DNA-bd_sf"/>
</dbReference>
<dbReference type="Pfam" id="PF02338">
    <property type="entry name" value="OTU"/>
    <property type="match status" value="1"/>
</dbReference>
<dbReference type="PANTHER" id="PTHR48051">
    <property type="match status" value="1"/>
</dbReference>
<dbReference type="Gene3D" id="3.90.70.80">
    <property type="match status" value="1"/>
</dbReference>
<keyword evidence="1" id="KW-0433">Leucine-rich repeat</keyword>